<reference evidence="14 15" key="1">
    <citation type="submission" date="2013-03" db="EMBL/GenBank/DDBJ databases">
        <title>Draft genome sequence of Gracibacillus halophilus YIM-C55.5, a moderately halophilic and thermophilic organism from the Xiaochaidamu salt lake.</title>
        <authorList>
            <person name="Sugumar T."/>
            <person name="Polireddy D.R."/>
            <person name="Antony A."/>
            <person name="Madhava Y.R."/>
            <person name="Sivakumar N."/>
        </authorList>
    </citation>
    <scope>NUCLEOTIDE SEQUENCE [LARGE SCALE GENOMIC DNA]</scope>
    <source>
        <strain evidence="14 15">YIM-C55.5</strain>
    </source>
</reference>
<proteinExistence type="inferred from homology"/>
<name>N4WB68_9BACI</name>
<protein>
    <recommendedName>
        <fullName evidence="11 12">Elongation factor 4</fullName>
        <shortName evidence="12">EF-4</shortName>
        <ecNumber evidence="11 12">3.6.5.n1</ecNumber>
    </recommendedName>
    <alternativeName>
        <fullName evidence="12">Ribosomal back-translocase LepA</fullName>
    </alternativeName>
</protein>
<dbReference type="SUPFAM" id="SSF50447">
    <property type="entry name" value="Translation proteins"/>
    <property type="match status" value="1"/>
</dbReference>
<dbReference type="GO" id="GO:0005525">
    <property type="term" value="F:GTP binding"/>
    <property type="evidence" value="ECO:0007669"/>
    <property type="project" value="UniProtKB-UniRule"/>
</dbReference>
<feature type="binding site" evidence="12">
    <location>
        <begin position="137"/>
        <end position="140"/>
    </location>
    <ligand>
        <name>GTP</name>
        <dbReference type="ChEBI" id="CHEBI:37565"/>
    </ligand>
</feature>
<comment type="function">
    <text evidence="9 12">Required for accurate and efficient protein synthesis under certain stress conditions. May act as a fidelity factor of the translation reaction, by catalyzing a one-codon backward translocation of tRNAs on improperly translocated ribosomes. Back-translocation proceeds from a post-translocation (POST) complex to a pre-translocation (PRE) complex, thus giving elongation factor G a second chance to translocate the tRNAs correctly. Binds to ribosomes in a GTP-dependent manner.</text>
</comment>
<keyword evidence="2 12" id="KW-1003">Cell membrane</keyword>
<evidence type="ECO:0000256" key="7">
    <source>
        <dbReference type="ARBA" id="ARBA00023136"/>
    </source>
</evidence>
<evidence type="ECO:0000256" key="4">
    <source>
        <dbReference type="ARBA" id="ARBA00022801"/>
    </source>
</evidence>
<dbReference type="Pfam" id="PF00679">
    <property type="entry name" value="EFG_C"/>
    <property type="match status" value="1"/>
</dbReference>
<dbReference type="InterPro" id="IPR035654">
    <property type="entry name" value="LepA_IV"/>
</dbReference>
<keyword evidence="7 12" id="KW-0472">Membrane</keyword>
<evidence type="ECO:0000256" key="12">
    <source>
        <dbReference type="HAMAP-Rule" id="MF_00071"/>
    </source>
</evidence>
<feature type="domain" description="Tr-type G" evidence="13">
    <location>
        <begin position="8"/>
        <end position="190"/>
    </location>
</feature>
<dbReference type="RefSeq" id="WP_003466595.1">
    <property type="nucleotide sequence ID" value="NZ_APML01000019.1"/>
</dbReference>
<dbReference type="PANTHER" id="PTHR43512">
    <property type="entry name" value="TRANSLATION FACTOR GUF1-RELATED"/>
    <property type="match status" value="1"/>
</dbReference>
<dbReference type="CDD" id="cd16260">
    <property type="entry name" value="EF4_III"/>
    <property type="match status" value="1"/>
</dbReference>
<dbReference type="CDD" id="cd01890">
    <property type="entry name" value="LepA"/>
    <property type="match status" value="1"/>
</dbReference>
<dbReference type="OrthoDB" id="9804431at2"/>
<dbReference type="Gene3D" id="3.40.50.300">
    <property type="entry name" value="P-loop containing nucleotide triphosphate hydrolases"/>
    <property type="match status" value="1"/>
</dbReference>
<dbReference type="HAMAP" id="MF_00071">
    <property type="entry name" value="LepA"/>
    <property type="match status" value="1"/>
</dbReference>
<comment type="similarity">
    <text evidence="1 12">Belongs to the TRAFAC class translation factor GTPase superfamily. Classic translation factor GTPase family. LepA subfamily.</text>
</comment>
<keyword evidence="3 12" id="KW-0547">Nucleotide-binding</keyword>
<dbReference type="CDD" id="cd03699">
    <property type="entry name" value="EF4_II"/>
    <property type="match status" value="1"/>
</dbReference>
<keyword evidence="5 12" id="KW-0648">Protein biosynthesis</keyword>
<dbReference type="InterPro" id="IPR005225">
    <property type="entry name" value="Small_GTP-bd"/>
</dbReference>
<dbReference type="EC" id="3.6.5.n1" evidence="11 12"/>
<dbReference type="NCBIfam" id="TIGR01393">
    <property type="entry name" value="lepA"/>
    <property type="match status" value="1"/>
</dbReference>
<dbReference type="SMART" id="SM00838">
    <property type="entry name" value="EFG_C"/>
    <property type="match status" value="1"/>
</dbReference>
<dbReference type="InterPro" id="IPR004161">
    <property type="entry name" value="EFTu-like_2"/>
</dbReference>
<evidence type="ECO:0000256" key="11">
    <source>
        <dbReference type="ARBA" id="ARBA00066744"/>
    </source>
</evidence>
<dbReference type="PATRIC" id="fig|1308866.3.peg.1196"/>
<gene>
    <name evidence="12" type="primary">lepA</name>
    <name evidence="14" type="ORF">J416_05913</name>
</gene>
<dbReference type="GO" id="GO:0003924">
    <property type="term" value="F:GTPase activity"/>
    <property type="evidence" value="ECO:0007669"/>
    <property type="project" value="UniProtKB-UniRule"/>
</dbReference>
<evidence type="ECO:0000256" key="5">
    <source>
        <dbReference type="ARBA" id="ARBA00022917"/>
    </source>
</evidence>
<evidence type="ECO:0000256" key="9">
    <source>
        <dbReference type="ARBA" id="ARBA00057626"/>
    </source>
</evidence>
<dbReference type="InterPro" id="IPR031157">
    <property type="entry name" value="G_TR_CS"/>
</dbReference>
<dbReference type="Pfam" id="PF03144">
    <property type="entry name" value="GTP_EFTU_D2"/>
    <property type="match status" value="1"/>
</dbReference>
<dbReference type="Pfam" id="PF06421">
    <property type="entry name" value="LepA_C"/>
    <property type="match status" value="1"/>
</dbReference>
<dbReference type="Pfam" id="PF00009">
    <property type="entry name" value="GTP_EFTU"/>
    <property type="match status" value="1"/>
</dbReference>
<feature type="binding site" evidence="12">
    <location>
        <begin position="20"/>
        <end position="25"/>
    </location>
    <ligand>
        <name>GTP</name>
        <dbReference type="ChEBI" id="CHEBI:37565"/>
    </ligand>
</feature>
<dbReference type="Gene3D" id="3.30.70.2570">
    <property type="entry name" value="Elongation factor 4, C-terminal domain"/>
    <property type="match status" value="1"/>
</dbReference>
<keyword evidence="4 12" id="KW-0378">Hydrolase</keyword>
<organism evidence="14 15">
    <name type="scientific">Gracilibacillus halophilus YIM-C55.5</name>
    <dbReference type="NCBI Taxonomy" id="1308866"/>
    <lineage>
        <taxon>Bacteria</taxon>
        <taxon>Bacillati</taxon>
        <taxon>Bacillota</taxon>
        <taxon>Bacilli</taxon>
        <taxon>Bacillales</taxon>
        <taxon>Bacillaceae</taxon>
        <taxon>Gracilibacillus</taxon>
    </lineage>
</organism>
<dbReference type="Gene3D" id="3.30.70.870">
    <property type="entry name" value="Elongation Factor G (Translational Gtpase), domain 3"/>
    <property type="match status" value="1"/>
</dbReference>
<dbReference type="FunFam" id="3.40.50.300:FF:000078">
    <property type="entry name" value="Elongation factor 4"/>
    <property type="match status" value="1"/>
</dbReference>
<evidence type="ECO:0000256" key="3">
    <source>
        <dbReference type="ARBA" id="ARBA00022741"/>
    </source>
</evidence>
<dbReference type="EMBL" id="APML01000019">
    <property type="protein sequence ID" value="ENH97523.1"/>
    <property type="molecule type" value="Genomic_DNA"/>
</dbReference>
<dbReference type="SUPFAM" id="SSF52540">
    <property type="entry name" value="P-loop containing nucleoside triphosphate hydrolases"/>
    <property type="match status" value="1"/>
</dbReference>
<dbReference type="PRINTS" id="PR00315">
    <property type="entry name" value="ELONGATNFCT"/>
</dbReference>
<evidence type="ECO:0000256" key="2">
    <source>
        <dbReference type="ARBA" id="ARBA00022475"/>
    </source>
</evidence>
<dbReference type="GO" id="GO:0045727">
    <property type="term" value="P:positive regulation of translation"/>
    <property type="evidence" value="ECO:0007669"/>
    <property type="project" value="UniProtKB-UniRule"/>
</dbReference>
<dbReference type="InterPro" id="IPR013842">
    <property type="entry name" value="LepA_CTD"/>
</dbReference>
<dbReference type="SUPFAM" id="SSF54980">
    <property type="entry name" value="EF-G C-terminal domain-like"/>
    <property type="match status" value="2"/>
</dbReference>
<dbReference type="FunFam" id="2.40.30.10:FF:000015">
    <property type="entry name" value="Translation factor GUF1, mitochondrial"/>
    <property type="match status" value="1"/>
</dbReference>
<evidence type="ECO:0000313" key="14">
    <source>
        <dbReference type="EMBL" id="ENH97523.1"/>
    </source>
</evidence>
<dbReference type="GO" id="GO:0003746">
    <property type="term" value="F:translation elongation factor activity"/>
    <property type="evidence" value="ECO:0007669"/>
    <property type="project" value="UniProtKB-UniRule"/>
</dbReference>
<evidence type="ECO:0000256" key="10">
    <source>
        <dbReference type="ARBA" id="ARBA00061052"/>
    </source>
</evidence>
<dbReference type="STRING" id="1308866.J416_05913"/>
<dbReference type="FunFam" id="3.30.70.240:FF:000007">
    <property type="entry name" value="Translation factor GUF1, mitochondrial"/>
    <property type="match status" value="1"/>
</dbReference>
<comment type="caution">
    <text evidence="14">The sequence shown here is derived from an EMBL/GenBank/DDBJ whole genome shotgun (WGS) entry which is preliminary data.</text>
</comment>
<dbReference type="GO" id="GO:0005886">
    <property type="term" value="C:plasma membrane"/>
    <property type="evidence" value="ECO:0007669"/>
    <property type="project" value="UniProtKB-SubCell"/>
</dbReference>
<dbReference type="NCBIfam" id="TIGR00231">
    <property type="entry name" value="small_GTP"/>
    <property type="match status" value="1"/>
</dbReference>
<dbReference type="PROSITE" id="PS51722">
    <property type="entry name" value="G_TR_2"/>
    <property type="match status" value="1"/>
</dbReference>
<dbReference type="GO" id="GO:0043022">
    <property type="term" value="F:ribosome binding"/>
    <property type="evidence" value="ECO:0007669"/>
    <property type="project" value="UniProtKB-UniRule"/>
</dbReference>
<evidence type="ECO:0000256" key="8">
    <source>
        <dbReference type="ARBA" id="ARBA00050293"/>
    </source>
</evidence>
<sequence>MTNIKKQENVRNFSIIAHIDHGKSTLADRILEKTKALTDREMKEQYLDAMDLERERGITIKLNAVQLKYEEDDGEDYLFHLIDTPGHVDFTYEVSRSLAACEGAILVVDASQGIEAQTLANVYLALDNDLEIIPVINKVDLPSADTERVKQEITDVIGIDGEEAILASAKSGIGIDEILDQIVDKIPPPDGEPEEPLKALIFDSIYDSYRGVIASICVKEGSVKVGDKIQLMANGKEFEVNEIGVLNPNPIEQDVLTVGDVGYLIASIKNVKDTRVGDTITLADRPANEPLPGYRRLNPMVYCGMFPVNAAKYNDLRDALERLELNDSSLQYEPETSQALGFGFRCGFLGLLHMEIIQERIEREYGIDLITTAPSVIYNVIKTDGDEMMIDNPSFMPDHQSVEEVQEPFVRATIMVPNEFVGPVMEICQKKRGEFHDMEYLDDNRVNIVYDMPLAEIVYDFFDQLKSQTKGYASFDYEMIGYKASNLVKMDILINGDTIDALSFIVHRDFAYERGKQIAEKLKDLIPRQQFEVPVQAAIGNNVVARTNIKAMRKNVLSKCYGGDITRKRKLLEKQKEGKKRMKMVGSVEIPQEAFMSVLKMDDE</sequence>
<dbReference type="InterPro" id="IPR009000">
    <property type="entry name" value="Transl_B-barrel_sf"/>
</dbReference>
<dbReference type="FunFam" id="3.30.70.2570:FF:000001">
    <property type="entry name" value="Translation factor GUF1, mitochondrial"/>
    <property type="match status" value="1"/>
</dbReference>
<evidence type="ECO:0000259" key="13">
    <source>
        <dbReference type="PROSITE" id="PS51722"/>
    </source>
</evidence>
<dbReference type="PANTHER" id="PTHR43512:SF4">
    <property type="entry name" value="TRANSLATION FACTOR GUF1 HOMOLOG, CHLOROPLASTIC"/>
    <property type="match status" value="1"/>
</dbReference>
<dbReference type="Gene3D" id="3.30.70.240">
    <property type="match status" value="1"/>
</dbReference>
<dbReference type="Gene3D" id="2.40.30.10">
    <property type="entry name" value="Translation factors"/>
    <property type="match status" value="1"/>
</dbReference>
<comment type="subcellular location">
    <subcellularLocation>
        <location evidence="12">Cell membrane</location>
        <topology evidence="12">Peripheral membrane protein</topology>
        <orientation evidence="12">Cytoplasmic side</orientation>
    </subcellularLocation>
</comment>
<dbReference type="InterPro" id="IPR000795">
    <property type="entry name" value="T_Tr_GTP-bd_dom"/>
</dbReference>
<comment type="similarity">
    <text evidence="10">Belongs to the GTP-binding elongation factor family. LepA subfamily.</text>
</comment>
<dbReference type="AlphaFoldDB" id="N4WB68"/>
<evidence type="ECO:0000313" key="15">
    <source>
        <dbReference type="Proteomes" id="UP000012283"/>
    </source>
</evidence>
<dbReference type="InterPro" id="IPR006297">
    <property type="entry name" value="EF-4"/>
</dbReference>
<dbReference type="Proteomes" id="UP000012283">
    <property type="component" value="Unassembled WGS sequence"/>
</dbReference>
<comment type="catalytic activity">
    <reaction evidence="8 12">
        <text>GTP + H2O = GDP + phosphate + H(+)</text>
        <dbReference type="Rhea" id="RHEA:19669"/>
        <dbReference type="ChEBI" id="CHEBI:15377"/>
        <dbReference type="ChEBI" id="CHEBI:15378"/>
        <dbReference type="ChEBI" id="CHEBI:37565"/>
        <dbReference type="ChEBI" id="CHEBI:43474"/>
        <dbReference type="ChEBI" id="CHEBI:58189"/>
        <dbReference type="EC" id="3.6.5.n1"/>
    </reaction>
</comment>
<dbReference type="PROSITE" id="PS00301">
    <property type="entry name" value="G_TR_1"/>
    <property type="match status" value="1"/>
</dbReference>
<accession>N4WB68</accession>
<dbReference type="FunFam" id="3.30.70.870:FF:000004">
    <property type="entry name" value="Translation factor GUF1, mitochondrial"/>
    <property type="match status" value="1"/>
</dbReference>
<keyword evidence="15" id="KW-1185">Reference proteome</keyword>
<dbReference type="CDD" id="cd03709">
    <property type="entry name" value="lepA_C"/>
    <property type="match status" value="1"/>
</dbReference>
<dbReference type="InterPro" id="IPR027417">
    <property type="entry name" value="P-loop_NTPase"/>
</dbReference>
<dbReference type="InterPro" id="IPR000640">
    <property type="entry name" value="EFG_V-like"/>
</dbReference>
<dbReference type="InterPro" id="IPR035647">
    <property type="entry name" value="EFG_III/V"/>
</dbReference>
<dbReference type="InterPro" id="IPR038363">
    <property type="entry name" value="LepA_C_sf"/>
</dbReference>
<evidence type="ECO:0000256" key="1">
    <source>
        <dbReference type="ARBA" id="ARBA00005454"/>
    </source>
</evidence>
<keyword evidence="6 12" id="KW-0342">GTP-binding</keyword>
<evidence type="ECO:0000256" key="6">
    <source>
        <dbReference type="ARBA" id="ARBA00023134"/>
    </source>
</evidence>
<dbReference type="eggNOG" id="COG0481">
    <property type="taxonomic scope" value="Bacteria"/>
</dbReference>